<dbReference type="SUPFAM" id="SSF46626">
    <property type="entry name" value="Cytochrome c"/>
    <property type="match status" value="2"/>
</dbReference>
<evidence type="ECO:0000256" key="8">
    <source>
        <dbReference type="PROSITE-ProRule" id="PRU00433"/>
    </source>
</evidence>
<dbReference type="Gene3D" id="1.10.760.10">
    <property type="entry name" value="Cytochrome c-like domain"/>
    <property type="match status" value="2"/>
</dbReference>
<evidence type="ECO:0000256" key="7">
    <source>
        <dbReference type="ARBA" id="ARBA00023004"/>
    </source>
</evidence>
<keyword evidence="5" id="KW-0574">Periplasm</keyword>
<dbReference type="PROSITE" id="PS51257">
    <property type="entry name" value="PROKAR_LIPOPROTEIN"/>
    <property type="match status" value="1"/>
</dbReference>
<keyword evidence="6" id="KW-0560">Oxidoreductase</keyword>
<keyword evidence="3 8" id="KW-0479">Metal-binding</keyword>
<keyword evidence="2 8" id="KW-0349">Heme</keyword>
<dbReference type="Proteomes" id="UP001235760">
    <property type="component" value="Unassembled WGS sequence"/>
</dbReference>
<evidence type="ECO:0000256" key="4">
    <source>
        <dbReference type="ARBA" id="ARBA00022729"/>
    </source>
</evidence>
<evidence type="ECO:0000259" key="9">
    <source>
        <dbReference type="PROSITE" id="PS51007"/>
    </source>
</evidence>
<dbReference type="PIRSF" id="PIRSF000294">
    <property type="entry name" value="Cytochrome-c_peroxidase"/>
    <property type="match status" value="1"/>
</dbReference>
<dbReference type="InterPro" id="IPR026259">
    <property type="entry name" value="MauG/Cytc_peroxidase"/>
</dbReference>
<evidence type="ECO:0000256" key="3">
    <source>
        <dbReference type="ARBA" id="ARBA00022723"/>
    </source>
</evidence>
<evidence type="ECO:0000256" key="1">
    <source>
        <dbReference type="ARBA" id="ARBA00004418"/>
    </source>
</evidence>
<dbReference type="InterPro" id="IPR004852">
    <property type="entry name" value="Di-haem_cyt_c_peroxidsae"/>
</dbReference>
<comment type="caution">
    <text evidence="10">The sequence shown here is derived from an EMBL/GenBank/DDBJ whole genome shotgun (WGS) entry which is preliminary data.</text>
</comment>
<protein>
    <submittedName>
        <fullName evidence="10">Di-heme enzyme</fullName>
    </submittedName>
</protein>
<dbReference type="InterPro" id="IPR036909">
    <property type="entry name" value="Cyt_c-like_dom_sf"/>
</dbReference>
<evidence type="ECO:0000256" key="6">
    <source>
        <dbReference type="ARBA" id="ARBA00023002"/>
    </source>
</evidence>
<evidence type="ECO:0000256" key="5">
    <source>
        <dbReference type="ARBA" id="ARBA00022764"/>
    </source>
</evidence>
<dbReference type="NCBIfam" id="TIGR04039">
    <property type="entry name" value="MXAN_0977_Heme2"/>
    <property type="match status" value="1"/>
</dbReference>
<dbReference type="PANTHER" id="PTHR30600">
    <property type="entry name" value="CYTOCHROME C PEROXIDASE-RELATED"/>
    <property type="match status" value="1"/>
</dbReference>
<dbReference type="InterPro" id="IPR023929">
    <property type="entry name" value="MbnH-like"/>
</dbReference>
<dbReference type="Pfam" id="PF03150">
    <property type="entry name" value="CCP_MauG"/>
    <property type="match status" value="1"/>
</dbReference>
<dbReference type="PROSITE" id="PS51007">
    <property type="entry name" value="CYTC"/>
    <property type="match status" value="1"/>
</dbReference>
<keyword evidence="11" id="KW-1185">Reference proteome</keyword>
<dbReference type="EMBL" id="JAUZEE010000001">
    <property type="protein sequence ID" value="MDP4299577.1"/>
    <property type="molecule type" value="Genomic_DNA"/>
</dbReference>
<keyword evidence="7 8" id="KW-0408">Iron</keyword>
<feature type="domain" description="Cytochrome c" evidence="9">
    <location>
        <begin position="229"/>
        <end position="382"/>
    </location>
</feature>
<evidence type="ECO:0000256" key="2">
    <source>
        <dbReference type="ARBA" id="ARBA00022617"/>
    </source>
</evidence>
<name>A0ABT9FZC0_LEPDI</name>
<sequence length="403" mass="43486">MASARLPASRRHARALATLVAGVASLLLVACGGGGTQVDDRSLSQGDWTWNLPLSMPLPRVPASNPMSRAKVELGRFLFHDRRLSGNGLQSCGDCHLQRLAFTDGRRTAIGSTGDRHPRNAQGLANVAWNATLTWANPALTDLEQQMLVPLFGTHPVEMGLTNANLPTVLQRLRDEPRYPAMFAAAFPGEADPWTIGHVIRAMASFQRSLVSIDSRYDRWQRGEATLTAVELRGLNLFNSERAECFHCHVGFNFNDQVVHAGTTQARTPFHNTGLYNVDGLGAYPADSLGLITMSAVASDMGKFRAPSLRNVAVTAPYAHDGSVATLEDVLDNYAAGGRFISAGQPHAGDGRLNPYKSDLIPVIQLDAQDKADIVAFLRTLTDDAFLSNPDHANPFDPAASAP</sequence>
<reference evidence="10 11" key="1">
    <citation type="submission" date="2023-08" db="EMBL/GenBank/DDBJ databases">
        <authorList>
            <person name="Roldan D.M."/>
            <person name="Menes R.J."/>
        </authorList>
    </citation>
    <scope>NUCLEOTIDE SEQUENCE [LARGE SCALE GENOMIC DNA]</scope>
    <source>
        <strain evidence="10 11">CCM 2812</strain>
    </source>
</reference>
<accession>A0ABT9FZC0</accession>
<dbReference type="InterPro" id="IPR009056">
    <property type="entry name" value="Cyt_c-like_dom"/>
</dbReference>
<gene>
    <name evidence="10" type="ORF">Q8X39_02945</name>
</gene>
<evidence type="ECO:0000313" key="10">
    <source>
        <dbReference type="EMBL" id="MDP4299577.1"/>
    </source>
</evidence>
<proteinExistence type="predicted"/>
<dbReference type="RefSeq" id="WP_305748113.1">
    <property type="nucleotide sequence ID" value="NZ_JAUZEE010000001.1"/>
</dbReference>
<evidence type="ECO:0000313" key="11">
    <source>
        <dbReference type="Proteomes" id="UP001235760"/>
    </source>
</evidence>
<organism evidence="10 11">
    <name type="scientific">Leptothrix discophora</name>
    <dbReference type="NCBI Taxonomy" id="89"/>
    <lineage>
        <taxon>Bacteria</taxon>
        <taxon>Pseudomonadati</taxon>
        <taxon>Pseudomonadota</taxon>
        <taxon>Betaproteobacteria</taxon>
        <taxon>Burkholderiales</taxon>
        <taxon>Sphaerotilaceae</taxon>
        <taxon>Leptothrix</taxon>
    </lineage>
</organism>
<keyword evidence="4" id="KW-0732">Signal</keyword>
<dbReference type="PANTHER" id="PTHR30600:SF14">
    <property type="entry name" value="CYTOCHROME C PEROXIDASE"/>
    <property type="match status" value="1"/>
</dbReference>
<dbReference type="InterPro" id="IPR051395">
    <property type="entry name" value="Cytochrome_c_Peroxidase/MauG"/>
</dbReference>
<comment type="subcellular location">
    <subcellularLocation>
        <location evidence="1">Periplasm</location>
    </subcellularLocation>
</comment>